<dbReference type="Proteomes" id="UP000027222">
    <property type="component" value="Unassembled WGS sequence"/>
</dbReference>
<dbReference type="AlphaFoldDB" id="A0A067SSE7"/>
<accession>A0A067SSE7</accession>
<dbReference type="PANTHER" id="PTHR39603">
    <property type="entry name" value="CYANOVIRIN-N DOMAIN-CONTAINING PROTEIN"/>
    <property type="match status" value="1"/>
</dbReference>
<dbReference type="HOGENOM" id="CLU_101873_0_1_1"/>
<evidence type="ECO:0000313" key="2">
    <source>
        <dbReference type="EMBL" id="KDR73885.1"/>
    </source>
</evidence>
<dbReference type="PANTHER" id="PTHR39603:SF1">
    <property type="entry name" value="CYANOVIRIN-N DOMAIN-CONTAINING PROTEIN"/>
    <property type="match status" value="1"/>
</dbReference>
<organism evidence="2 3">
    <name type="scientific">Galerina marginata (strain CBS 339.88)</name>
    <dbReference type="NCBI Taxonomy" id="685588"/>
    <lineage>
        <taxon>Eukaryota</taxon>
        <taxon>Fungi</taxon>
        <taxon>Dikarya</taxon>
        <taxon>Basidiomycota</taxon>
        <taxon>Agaricomycotina</taxon>
        <taxon>Agaricomycetes</taxon>
        <taxon>Agaricomycetidae</taxon>
        <taxon>Agaricales</taxon>
        <taxon>Agaricineae</taxon>
        <taxon>Strophariaceae</taxon>
        <taxon>Galerina</taxon>
    </lineage>
</organism>
<dbReference type="STRING" id="685588.A0A067SSE7"/>
<proteinExistence type="predicted"/>
<keyword evidence="1" id="KW-0732">Signal</keyword>
<evidence type="ECO:0000313" key="3">
    <source>
        <dbReference type="Proteomes" id="UP000027222"/>
    </source>
</evidence>
<reference evidence="3" key="1">
    <citation type="journal article" date="2014" name="Proc. Natl. Acad. Sci. U.S.A.">
        <title>Extensive sampling of basidiomycete genomes demonstrates inadequacy of the white-rot/brown-rot paradigm for wood decay fungi.</title>
        <authorList>
            <person name="Riley R."/>
            <person name="Salamov A.A."/>
            <person name="Brown D.W."/>
            <person name="Nagy L.G."/>
            <person name="Floudas D."/>
            <person name="Held B.W."/>
            <person name="Levasseur A."/>
            <person name="Lombard V."/>
            <person name="Morin E."/>
            <person name="Otillar R."/>
            <person name="Lindquist E.A."/>
            <person name="Sun H."/>
            <person name="LaButti K.M."/>
            <person name="Schmutz J."/>
            <person name="Jabbour D."/>
            <person name="Luo H."/>
            <person name="Baker S.E."/>
            <person name="Pisabarro A.G."/>
            <person name="Walton J.D."/>
            <person name="Blanchette R.A."/>
            <person name="Henrissat B."/>
            <person name="Martin F."/>
            <person name="Cullen D."/>
            <person name="Hibbett D.S."/>
            <person name="Grigoriev I.V."/>
        </authorList>
    </citation>
    <scope>NUCLEOTIDE SEQUENCE [LARGE SCALE GENOMIC DNA]</scope>
    <source>
        <strain evidence="3">CBS 339.88</strain>
    </source>
</reference>
<evidence type="ECO:0000256" key="1">
    <source>
        <dbReference type="SAM" id="SignalP"/>
    </source>
</evidence>
<dbReference type="EMBL" id="KL142384">
    <property type="protein sequence ID" value="KDR73885.1"/>
    <property type="molecule type" value="Genomic_DNA"/>
</dbReference>
<gene>
    <name evidence="2" type="ORF">GALMADRAFT_71211</name>
</gene>
<sequence>MSPNSFLLKLSTLALLTTCTIASPTTAEVQFDEVIPGPGLPTLASLGLTSADLHKPIPRATLATLTEVDPFMRKRWNNECQTWGLTSYINAVACYNYLNSLGSQDCGVDTNIIFCAVGSTYIGGSNVGGIPHTSSACVDVATGALWILNNCNIAGALVQGDAAAYGNGNLVVSIEAY</sequence>
<name>A0A067SSE7_GALM3</name>
<evidence type="ECO:0008006" key="4">
    <source>
        <dbReference type="Google" id="ProtNLM"/>
    </source>
</evidence>
<feature type="chain" id="PRO_5001646184" description="Cyanovirin-N domain-containing protein" evidence="1">
    <location>
        <begin position="23"/>
        <end position="177"/>
    </location>
</feature>
<dbReference type="OrthoDB" id="2686356at2759"/>
<keyword evidence="3" id="KW-1185">Reference proteome</keyword>
<protein>
    <recommendedName>
        <fullName evidence="4">Cyanovirin-N domain-containing protein</fullName>
    </recommendedName>
</protein>
<feature type="signal peptide" evidence="1">
    <location>
        <begin position="1"/>
        <end position="22"/>
    </location>
</feature>